<dbReference type="EC" id="3.2.1.14" evidence="2"/>
<keyword evidence="5 6" id="KW-0326">Glycosidase</keyword>
<dbReference type="InterPro" id="IPR017853">
    <property type="entry name" value="GH"/>
</dbReference>
<evidence type="ECO:0000256" key="7">
    <source>
        <dbReference type="RuleBase" id="RU004453"/>
    </source>
</evidence>
<dbReference type="GO" id="GO:0016787">
    <property type="term" value="F:hydrolase activity"/>
    <property type="evidence" value="ECO:0007669"/>
    <property type="project" value="UniProtKB-KW"/>
</dbReference>
<feature type="domain" description="GH18" evidence="9">
    <location>
        <begin position="31"/>
        <end position="375"/>
    </location>
</feature>
<evidence type="ECO:0000256" key="8">
    <source>
        <dbReference type="SAM" id="Coils"/>
    </source>
</evidence>
<dbReference type="SMART" id="SM00636">
    <property type="entry name" value="Glyco_18"/>
    <property type="match status" value="1"/>
</dbReference>
<evidence type="ECO:0000259" key="9">
    <source>
        <dbReference type="PROSITE" id="PS51910"/>
    </source>
</evidence>
<dbReference type="PANTHER" id="PTHR11177">
    <property type="entry name" value="CHITINASE"/>
    <property type="match status" value="1"/>
</dbReference>
<dbReference type="Proteomes" id="UP001501081">
    <property type="component" value="Unassembled WGS sequence"/>
</dbReference>
<evidence type="ECO:0000313" key="10">
    <source>
        <dbReference type="EMBL" id="GAA3949865.1"/>
    </source>
</evidence>
<dbReference type="Gene3D" id="3.20.20.80">
    <property type="entry name" value="Glycosidases"/>
    <property type="match status" value="1"/>
</dbReference>
<organism evidence="10 11">
    <name type="scientific">Pedobacter ginsengiterrae</name>
    <dbReference type="NCBI Taxonomy" id="871696"/>
    <lineage>
        <taxon>Bacteria</taxon>
        <taxon>Pseudomonadati</taxon>
        <taxon>Bacteroidota</taxon>
        <taxon>Sphingobacteriia</taxon>
        <taxon>Sphingobacteriales</taxon>
        <taxon>Sphingobacteriaceae</taxon>
        <taxon>Pedobacter</taxon>
    </lineage>
</organism>
<dbReference type="InterPro" id="IPR011583">
    <property type="entry name" value="Chitinase_II/V-like_cat"/>
</dbReference>
<proteinExistence type="inferred from homology"/>
<keyword evidence="4" id="KW-0119">Carbohydrate metabolism</keyword>
<evidence type="ECO:0000256" key="6">
    <source>
        <dbReference type="RuleBase" id="RU000489"/>
    </source>
</evidence>
<evidence type="ECO:0000256" key="3">
    <source>
        <dbReference type="ARBA" id="ARBA00022801"/>
    </source>
</evidence>
<evidence type="ECO:0000313" key="11">
    <source>
        <dbReference type="Proteomes" id="UP001501081"/>
    </source>
</evidence>
<evidence type="ECO:0000256" key="5">
    <source>
        <dbReference type="ARBA" id="ARBA00023295"/>
    </source>
</evidence>
<evidence type="ECO:0000256" key="4">
    <source>
        <dbReference type="ARBA" id="ARBA00023024"/>
    </source>
</evidence>
<keyword evidence="3 6" id="KW-0378">Hydrolase</keyword>
<dbReference type="PROSITE" id="PS01095">
    <property type="entry name" value="GH18_1"/>
    <property type="match status" value="1"/>
</dbReference>
<dbReference type="EMBL" id="BAABAK010000001">
    <property type="protein sequence ID" value="GAA3949865.1"/>
    <property type="molecule type" value="Genomic_DNA"/>
</dbReference>
<protein>
    <recommendedName>
        <fullName evidence="2">chitinase</fullName>
        <ecNumber evidence="2">3.2.1.14</ecNumber>
    </recommendedName>
</protein>
<dbReference type="RefSeq" id="WP_344764035.1">
    <property type="nucleotide sequence ID" value="NZ_BAABAK010000001.1"/>
</dbReference>
<sequence>MRLVKILIGFTFLGAFVFMSMRSDNVAIRKKVIIGYVGGYKGLADLSKIDANKLTHINYAFINVKNNRAFLNREATDTVNFQNLNKLKKVNPDIKILISIGGWSWSENFSDAALTDTSRKAFASSAVKIIEKYNLDGVDVDWEYPGISGEEGNVYRPEDKENFTLMLKELRLELDTLEKSRNTKKLLTIAVGGFTNFIKHTEMDKVQQYLDYVNLMTYDFYSATIAGHHTNLYPSKTITAEHSADKTFKEFLAAGVPANKLVMGIAFYSRAFTLKPNSINGLGDSVLSSRYGKGYTFIKDSLINKNGLIFYRDKEAKAPYIFNKTTKEYMTFDDEESVKEKCKYVLKNDMGGVMFWEYSSDMNDYLLNQINKTLK</sequence>
<name>A0ABP7NLT8_9SPHI</name>
<evidence type="ECO:0000256" key="1">
    <source>
        <dbReference type="ARBA" id="ARBA00000822"/>
    </source>
</evidence>
<reference evidence="11" key="1">
    <citation type="journal article" date="2019" name="Int. J. Syst. Evol. Microbiol.">
        <title>The Global Catalogue of Microorganisms (GCM) 10K type strain sequencing project: providing services to taxonomists for standard genome sequencing and annotation.</title>
        <authorList>
            <consortium name="The Broad Institute Genomics Platform"/>
            <consortium name="The Broad Institute Genome Sequencing Center for Infectious Disease"/>
            <person name="Wu L."/>
            <person name="Ma J."/>
        </authorList>
    </citation>
    <scope>NUCLEOTIDE SEQUENCE [LARGE SCALE GENOMIC DNA]</scope>
    <source>
        <strain evidence="11">JCM 17338</strain>
    </source>
</reference>
<dbReference type="InterPro" id="IPR029070">
    <property type="entry name" value="Chitinase_insertion_sf"/>
</dbReference>
<dbReference type="InterPro" id="IPR001579">
    <property type="entry name" value="Glyco_hydro_18_chit_AS"/>
</dbReference>
<dbReference type="InterPro" id="IPR050314">
    <property type="entry name" value="Glycosyl_Hydrlase_18"/>
</dbReference>
<dbReference type="PROSITE" id="PS51910">
    <property type="entry name" value="GH18_2"/>
    <property type="match status" value="1"/>
</dbReference>
<dbReference type="CDD" id="cd06548">
    <property type="entry name" value="GH18_chitinase"/>
    <property type="match status" value="1"/>
</dbReference>
<dbReference type="Gene3D" id="3.10.50.10">
    <property type="match status" value="1"/>
</dbReference>
<gene>
    <name evidence="10" type="ORF">GCM10022246_00570</name>
</gene>
<evidence type="ECO:0000256" key="2">
    <source>
        <dbReference type="ARBA" id="ARBA00012729"/>
    </source>
</evidence>
<comment type="caution">
    <text evidence="10">The sequence shown here is derived from an EMBL/GenBank/DDBJ whole genome shotgun (WGS) entry which is preliminary data.</text>
</comment>
<dbReference type="SUPFAM" id="SSF51445">
    <property type="entry name" value="(Trans)glycosidases"/>
    <property type="match status" value="1"/>
</dbReference>
<dbReference type="SUPFAM" id="SSF54556">
    <property type="entry name" value="Chitinase insertion domain"/>
    <property type="match status" value="1"/>
</dbReference>
<comment type="similarity">
    <text evidence="7">Belongs to the glycosyl hydrolase 18 family.</text>
</comment>
<keyword evidence="8" id="KW-0175">Coiled coil</keyword>
<accession>A0ABP7NLT8</accession>
<dbReference type="InterPro" id="IPR001223">
    <property type="entry name" value="Glyco_hydro18_cat"/>
</dbReference>
<dbReference type="Pfam" id="PF00704">
    <property type="entry name" value="Glyco_hydro_18"/>
    <property type="match status" value="1"/>
</dbReference>
<keyword evidence="4" id="KW-0624">Polysaccharide degradation</keyword>
<keyword evidence="11" id="KW-1185">Reference proteome</keyword>
<keyword evidence="4" id="KW-0146">Chitin degradation</keyword>
<dbReference type="PANTHER" id="PTHR11177:SF317">
    <property type="entry name" value="CHITINASE 12-RELATED"/>
    <property type="match status" value="1"/>
</dbReference>
<feature type="coiled-coil region" evidence="8">
    <location>
        <begin position="160"/>
        <end position="187"/>
    </location>
</feature>
<comment type="catalytic activity">
    <reaction evidence="1">
        <text>Random endo-hydrolysis of N-acetyl-beta-D-glucosaminide (1-&gt;4)-beta-linkages in chitin and chitodextrins.</text>
        <dbReference type="EC" id="3.2.1.14"/>
    </reaction>
</comment>